<keyword evidence="3" id="KW-0560">Oxidoreductase</keyword>
<keyword evidence="7" id="KW-1185">Reference proteome</keyword>
<dbReference type="PANTHER" id="PTHR10543">
    <property type="entry name" value="BETA-CAROTENE DIOXYGENASE"/>
    <property type="match status" value="1"/>
</dbReference>
<evidence type="ECO:0000256" key="4">
    <source>
        <dbReference type="ARBA" id="ARBA00023004"/>
    </source>
</evidence>
<dbReference type="Pfam" id="PF03055">
    <property type="entry name" value="RPE65"/>
    <property type="match status" value="1"/>
</dbReference>
<protein>
    <recommendedName>
        <fullName evidence="8">Carotenoid oxygenase</fullName>
    </recommendedName>
</protein>
<feature type="binding site" evidence="5">
    <location>
        <position position="529"/>
    </location>
    <ligand>
        <name>Fe cation</name>
        <dbReference type="ChEBI" id="CHEBI:24875"/>
        <note>catalytic</note>
    </ligand>
</feature>
<name>A0A0D0CUU1_9AGAR</name>
<feature type="binding site" evidence="5">
    <location>
        <position position="262"/>
    </location>
    <ligand>
        <name>Fe cation</name>
        <dbReference type="ChEBI" id="CHEBI:24875"/>
        <note>catalytic</note>
    </ligand>
</feature>
<comment type="similarity">
    <text evidence="1">Belongs to the carotenoid oxygenase family.</text>
</comment>
<dbReference type="GO" id="GO:0016121">
    <property type="term" value="P:carotene catabolic process"/>
    <property type="evidence" value="ECO:0007669"/>
    <property type="project" value="TreeGrafter"/>
</dbReference>
<organism evidence="6 7">
    <name type="scientific">Collybiopsis luxurians FD-317 M1</name>
    <dbReference type="NCBI Taxonomy" id="944289"/>
    <lineage>
        <taxon>Eukaryota</taxon>
        <taxon>Fungi</taxon>
        <taxon>Dikarya</taxon>
        <taxon>Basidiomycota</taxon>
        <taxon>Agaricomycotina</taxon>
        <taxon>Agaricomycetes</taxon>
        <taxon>Agaricomycetidae</taxon>
        <taxon>Agaricales</taxon>
        <taxon>Marasmiineae</taxon>
        <taxon>Omphalotaceae</taxon>
        <taxon>Collybiopsis</taxon>
        <taxon>Collybiopsis luxurians</taxon>
    </lineage>
</organism>
<dbReference type="EMBL" id="KN834764">
    <property type="protein sequence ID" value="KIK63352.1"/>
    <property type="molecule type" value="Genomic_DNA"/>
</dbReference>
<evidence type="ECO:0000313" key="7">
    <source>
        <dbReference type="Proteomes" id="UP000053593"/>
    </source>
</evidence>
<dbReference type="OrthoDB" id="407010at2759"/>
<dbReference type="PANTHER" id="PTHR10543:SF24">
    <property type="entry name" value="CAROTENOID ISOMEROOXYGENASE"/>
    <property type="match status" value="1"/>
</dbReference>
<feature type="binding site" evidence="5">
    <location>
        <position position="212"/>
    </location>
    <ligand>
        <name>Fe cation</name>
        <dbReference type="ChEBI" id="CHEBI:24875"/>
        <note>catalytic</note>
    </ligand>
</feature>
<gene>
    <name evidence="6" type="ORF">GYMLUDRAFT_72071</name>
</gene>
<comment type="cofactor">
    <cofactor evidence="5">
        <name>Fe(2+)</name>
        <dbReference type="ChEBI" id="CHEBI:29033"/>
    </cofactor>
    <text evidence="5">Binds 1 Fe(2+) ion per subunit.</text>
</comment>
<dbReference type="InterPro" id="IPR004294">
    <property type="entry name" value="Carotenoid_Oase"/>
</dbReference>
<evidence type="ECO:0000256" key="2">
    <source>
        <dbReference type="ARBA" id="ARBA00022723"/>
    </source>
</evidence>
<dbReference type="GO" id="GO:0010436">
    <property type="term" value="F:carotenoid dioxygenase activity"/>
    <property type="evidence" value="ECO:0007669"/>
    <property type="project" value="TreeGrafter"/>
</dbReference>
<evidence type="ECO:0000256" key="3">
    <source>
        <dbReference type="ARBA" id="ARBA00023002"/>
    </source>
</evidence>
<feature type="binding site" evidence="5">
    <location>
        <position position="331"/>
    </location>
    <ligand>
        <name>Fe cation</name>
        <dbReference type="ChEBI" id="CHEBI:24875"/>
        <note>catalytic</note>
    </ligand>
</feature>
<reference evidence="6 7" key="1">
    <citation type="submission" date="2014-04" db="EMBL/GenBank/DDBJ databases">
        <title>Evolutionary Origins and Diversification of the Mycorrhizal Mutualists.</title>
        <authorList>
            <consortium name="DOE Joint Genome Institute"/>
            <consortium name="Mycorrhizal Genomics Consortium"/>
            <person name="Kohler A."/>
            <person name="Kuo A."/>
            <person name="Nagy L.G."/>
            <person name="Floudas D."/>
            <person name="Copeland A."/>
            <person name="Barry K.W."/>
            <person name="Cichocki N."/>
            <person name="Veneault-Fourrey C."/>
            <person name="LaButti K."/>
            <person name="Lindquist E.A."/>
            <person name="Lipzen A."/>
            <person name="Lundell T."/>
            <person name="Morin E."/>
            <person name="Murat C."/>
            <person name="Riley R."/>
            <person name="Ohm R."/>
            <person name="Sun H."/>
            <person name="Tunlid A."/>
            <person name="Henrissat B."/>
            <person name="Grigoriev I.V."/>
            <person name="Hibbett D.S."/>
            <person name="Martin F."/>
        </authorList>
    </citation>
    <scope>NUCLEOTIDE SEQUENCE [LARGE SCALE GENOMIC DNA]</scope>
    <source>
        <strain evidence="6 7">FD-317 M1</strain>
    </source>
</reference>
<sequence length="541" mass="60324">MMQSAGFEDVPEQRVPVDLTIQGTIPPWLTGVLYRTGPGTYRVPSSVTPSKSVEIQHWFDGFGMNHRFEIHAGGQRVSYSSRKSCEDFEKEISEQGKIPVVQFGQKPDICQSIFRKFFTTFQQMACPTQPSDSPSGVNASVTLTPNMPGWDHIIEGLPSEVKLHDHSGPRYLVAKTDADLLQLIDPTSLEPLASATYSKLDPRLDGQLSAAHSCQDQDTNEFYNFSVKFGGRFPTYKVFRINSEGTVDIIAQIKDAPPSYLHSFAMTSKYIVLAIWQAHIAYSGLSILYNQNIAQSIEKWKPNVDSLFYVIDKKSGGVVAKYKTPPYFCFHQLNAYDDPATDDIVIDMSVYDDNSIIQHLYLDHLRSSSIKDSALIGRARRFRLPSVISSTSGRKTTREAQVEFTLPLSDSIELPSINPNYYHRPYRYAYGVNNSYSDASERMFADRIVKLDMQSGTGGDHKFWGIPGFTPSEPLFVPRPCGKAEDDGVLLSIVLDGNRGASMLVILDAKSMKECARAEMETASPVGFHGVWSQKRSSSAL</sequence>
<evidence type="ECO:0000313" key="6">
    <source>
        <dbReference type="EMBL" id="KIK63352.1"/>
    </source>
</evidence>
<dbReference type="Proteomes" id="UP000053593">
    <property type="component" value="Unassembled WGS sequence"/>
</dbReference>
<keyword evidence="4 5" id="KW-0408">Iron</keyword>
<dbReference type="GO" id="GO:0046872">
    <property type="term" value="F:metal ion binding"/>
    <property type="evidence" value="ECO:0007669"/>
    <property type="project" value="UniProtKB-KW"/>
</dbReference>
<evidence type="ECO:0008006" key="8">
    <source>
        <dbReference type="Google" id="ProtNLM"/>
    </source>
</evidence>
<accession>A0A0D0CUU1</accession>
<dbReference type="HOGENOM" id="CLU_016472_5_0_1"/>
<proteinExistence type="inferred from homology"/>
<evidence type="ECO:0000256" key="1">
    <source>
        <dbReference type="ARBA" id="ARBA00006787"/>
    </source>
</evidence>
<keyword evidence="2 5" id="KW-0479">Metal-binding</keyword>
<dbReference type="AlphaFoldDB" id="A0A0D0CUU1"/>
<evidence type="ECO:0000256" key="5">
    <source>
        <dbReference type="PIRSR" id="PIRSR604294-1"/>
    </source>
</evidence>